<proteinExistence type="predicted"/>
<accession>A0A922DP18</accession>
<comment type="caution">
    <text evidence="2">The sequence shown here is derived from an EMBL/GenBank/DDBJ whole genome shotgun (WGS) entry which is preliminary data.</text>
</comment>
<dbReference type="AlphaFoldDB" id="A0A922DP18"/>
<evidence type="ECO:0000256" key="1">
    <source>
        <dbReference type="SAM" id="SignalP"/>
    </source>
</evidence>
<dbReference type="EMBL" id="CM031835">
    <property type="protein sequence ID" value="KAG6688123.1"/>
    <property type="molecule type" value="Genomic_DNA"/>
</dbReference>
<evidence type="ECO:0008006" key="4">
    <source>
        <dbReference type="Google" id="ProtNLM"/>
    </source>
</evidence>
<reference evidence="2" key="1">
    <citation type="submission" date="2021-01" db="EMBL/GenBank/DDBJ databases">
        <authorList>
            <person name="Lovell J.T."/>
            <person name="Bentley N."/>
            <person name="Bhattarai G."/>
            <person name="Jenkins J.W."/>
            <person name="Sreedasyam A."/>
            <person name="Alarcon Y."/>
            <person name="Bock C."/>
            <person name="Boston L."/>
            <person name="Carlson J."/>
            <person name="Cervantes K."/>
            <person name="Clermont K."/>
            <person name="Krom N."/>
            <person name="Kubenka K."/>
            <person name="Mamidi S."/>
            <person name="Mattison C."/>
            <person name="Monteros M."/>
            <person name="Pisani C."/>
            <person name="Plott C."/>
            <person name="Rajasekar S."/>
            <person name="Rhein H.S."/>
            <person name="Rohla C."/>
            <person name="Song M."/>
            <person name="Hilaire R.S."/>
            <person name="Shu S."/>
            <person name="Wells L."/>
            <person name="Wang X."/>
            <person name="Webber J."/>
            <person name="Heerema R.J."/>
            <person name="Klein P."/>
            <person name="Conner P."/>
            <person name="Grauke L."/>
            <person name="Grimwood J."/>
            <person name="Schmutz J."/>
            <person name="Randall J.J."/>
        </authorList>
    </citation>
    <scope>NUCLEOTIDE SEQUENCE</scope>
    <source>
        <tissue evidence="2">Leaf</tissue>
    </source>
</reference>
<sequence length="59" mass="6347">MLLGSATSSTIVLVTVFVTVMDWNCDERGTGHDDLCHLANIQAATMLLSGTRMSGYIQT</sequence>
<feature type="signal peptide" evidence="1">
    <location>
        <begin position="1"/>
        <end position="25"/>
    </location>
</feature>
<dbReference type="Proteomes" id="UP000811246">
    <property type="component" value="Chromosome 11"/>
</dbReference>
<evidence type="ECO:0000313" key="2">
    <source>
        <dbReference type="EMBL" id="KAG6688123.1"/>
    </source>
</evidence>
<gene>
    <name evidence="2" type="ORF">I3842_11G108800</name>
</gene>
<evidence type="ECO:0000313" key="3">
    <source>
        <dbReference type="Proteomes" id="UP000811246"/>
    </source>
</evidence>
<feature type="chain" id="PRO_5037586826" description="Secreted protein" evidence="1">
    <location>
        <begin position="26"/>
        <end position="59"/>
    </location>
</feature>
<protein>
    <recommendedName>
        <fullName evidence="4">Secreted protein</fullName>
    </recommendedName>
</protein>
<organism evidence="2 3">
    <name type="scientific">Carya illinoinensis</name>
    <name type="common">Pecan</name>
    <dbReference type="NCBI Taxonomy" id="32201"/>
    <lineage>
        <taxon>Eukaryota</taxon>
        <taxon>Viridiplantae</taxon>
        <taxon>Streptophyta</taxon>
        <taxon>Embryophyta</taxon>
        <taxon>Tracheophyta</taxon>
        <taxon>Spermatophyta</taxon>
        <taxon>Magnoliopsida</taxon>
        <taxon>eudicotyledons</taxon>
        <taxon>Gunneridae</taxon>
        <taxon>Pentapetalae</taxon>
        <taxon>rosids</taxon>
        <taxon>fabids</taxon>
        <taxon>Fagales</taxon>
        <taxon>Juglandaceae</taxon>
        <taxon>Carya</taxon>
    </lineage>
</organism>
<name>A0A922DP18_CARIL</name>
<keyword evidence="1" id="KW-0732">Signal</keyword>